<proteinExistence type="predicted"/>
<dbReference type="Pfam" id="PF06985">
    <property type="entry name" value="HET"/>
    <property type="match status" value="1"/>
</dbReference>
<dbReference type="EMBL" id="KZ613937">
    <property type="protein sequence ID" value="PMD49019.1"/>
    <property type="molecule type" value="Genomic_DNA"/>
</dbReference>
<dbReference type="OrthoDB" id="2958217at2759"/>
<keyword evidence="3" id="KW-1185">Reference proteome</keyword>
<accession>A0A2J6SE36</accession>
<dbReference type="PANTHER" id="PTHR33112">
    <property type="entry name" value="DOMAIN PROTEIN, PUTATIVE-RELATED"/>
    <property type="match status" value="1"/>
</dbReference>
<protein>
    <submittedName>
        <fullName evidence="2">HET-domain-containing protein</fullName>
    </submittedName>
</protein>
<reference evidence="2 3" key="1">
    <citation type="submission" date="2016-04" db="EMBL/GenBank/DDBJ databases">
        <title>A degradative enzymes factory behind the ericoid mycorrhizal symbiosis.</title>
        <authorList>
            <consortium name="DOE Joint Genome Institute"/>
            <person name="Martino E."/>
            <person name="Morin E."/>
            <person name="Grelet G."/>
            <person name="Kuo A."/>
            <person name="Kohler A."/>
            <person name="Daghino S."/>
            <person name="Barry K."/>
            <person name="Choi C."/>
            <person name="Cichocki N."/>
            <person name="Clum A."/>
            <person name="Copeland A."/>
            <person name="Hainaut M."/>
            <person name="Haridas S."/>
            <person name="Labutti K."/>
            <person name="Lindquist E."/>
            <person name="Lipzen A."/>
            <person name="Khouja H.-R."/>
            <person name="Murat C."/>
            <person name="Ohm R."/>
            <person name="Olson A."/>
            <person name="Spatafora J."/>
            <person name="Veneault-Fourrey C."/>
            <person name="Henrissat B."/>
            <person name="Grigoriev I."/>
            <person name="Martin F."/>
            <person name="Perotto S."/>
        </authorList>
    </citation>
    <scope>NUCLEOTIDE SEQUENCE [LARGE SCALE GENOMIC DNA]</scope>
    <source>
        <strain evidence="2 3">F</strain>
    </source>
</reference>
<dbReference type="InterPro" id="IPR010730">
    <property type="entry name" value="HET"/>
</dbReference>
<evidence type="ECO:0000313" key="2">
    <source>
        <dbReference type="EMBL" id="PMD49019.1"/>
    </source>
</evidence>
<evidence type="ECO:0000313" key="3">
    <source>
        <dbReference type="Proteomes" id="UP000235786"/>
    </source>
</evidence>
<evidence type="ECO:0000259" key="1">
    <source>
        <dbReference type="Pfam" id="PF06985"/>
    </source>
</evidence>
<dbReference type="AlphaFoldDB" id="A0A2J6SE36"/>
<dbReference type="Proteomes" id="UP000235786">
    <property type="component" value="Unassembled WGS sequence"/>
</dbReference>
<dbReference type="PANTHER" id="PTHR33112:SF12">
    <property type="entry name" value="HETEROKARYON INCOMPATIBILITY DOMAIN-CONTAINING PROTEIN"/>
    <property type="match status" value="1"/>
</dbReference>
<dbReference type="STRING" id="1149755.A0A2J6SE36"/>
<name>A0A2J6SE36_HYAVF</name>
<sequence length="727" mass="82317">MDNLSLYHDGGLRCPKCVALVQRLAEVGNTYLDDDLEDLPGHMYGKKASKFPKQKRHYEPDSLCNTCKSQILSGQYHKLGDHIVEAHEAIGKEDMMMPSEGCCWFCLLLIQFKCKNGCLQSANAPSQDQRPLSLGLSWFWNLQIFSSSIDEPLRIDRYLPQGLQHEETESMRIVPWKTVYWPMVKSWLQNCEDDHAKCNQQPLLLSSVMMVRDRIFIDVHHQNLVTRQYNCRYVALSYVWGGIPQLLLTRSNAEALFRTGGLKGLGNEIPQVIRDAMQVVSSIGEELLWVDSLCIVQDDEPVKDQLISDMASIYSSALVTIVAANGKNANSGLAGVCEGSRVSQDVVDIPGTGLSVTYWSPLDLALDGSTYNTRGWTFQERLLSRRCLYFTKTQIFLECQQYLHSEDRTGKQEGPYPSSTRTPQSGNFANRMLLGLQDSENKKQTQILRYIKLVEQYCQRKFTFPNDILKAFAGIESAMEEDLCGWTMLYGLPQELLDEAILWEPGRPRAVPATTNPARFFNAAIRSIAPVNHTPIQLRSSEFPSWSWAAWIGDICYDELIATDLVVYHSHFKLVHASDNLSSQAPLNKQTKPSVLSFTSKCLPGSVISLRNTICRDKHTCVIVNRQGYDVGTIPGVQDAFAEEYDSTSVDIVLLSWSKNAVHRFRSLEDMGYPSVFNIRYSREQHSILTIMFVRWNEGYARRLALGYIHRDAWEEAGPTSKNILLA</sequence>
<feature type="domain" description="Heterokaryon incompatibility" evidence="1">
    <location>
        <begin position="233"/>
        <end position="380"/>
    </location>
</feature>
<organism evidence="2 3">
    <name type="scientific">Hyaloscypha variabilis (strain UAMH 11265 / GT02V1 / F)</name>
    <name type="common">Meliniomyces variabilis</name>
    <dbReference type="NCBI Taxonomy" id="1149755"/>
    <lineage>
        <taxon>Eukaryota</taxon>
        <taxon>Fungi</taxon>
        <taxon>Dikarya</taxon>
        <taxon>Ascomycota</taxon>
        <taxon>Pezizomycotina</taxon>
        <taxon>Leotiomycetes</taxon>
        <taxon>Helotiales</taxon>
        <taxon>Hyaloscyphaceae</taxon>
        <taxon>Hyaloscypha</taxon>
        <taxon>Hyaloscypha variabilis</taxon>
    </lineage>
</organism>
<gene>
    <name evidence="2" type="ORF">L207DRAFT_560542</name>
</gene>